<protein>
    <recommendedName>
        <fullName evidence="5">Protein kinase domain-containing protein</fullName>
    </recommendedName>
</protein>
<gene>
    <name evidence="6" type="ORF">FBUS_02661</name>
</gene>
<dbReference type="Gene3D" id="3.30.200.20">
    <property type="entry name" value="Phosphorylase Kinase, domain 1"/>
    <property type="match status" value="1"/>
</dbReference>
<dbReference type="AlphaFoldDB" id="A0A8E0RLW3"/>
<evidence type="ECO:0000256" key="3">
    <source>
        <dbReference type="PROSITE-ProRule" id="PRU10141"/>
    </source>
</evidence>
<dbReference type="SMART" id="SM00220">
    <property type="entry name" value="S_TKc"/>
    <property type="match status" value="1"/>
</dbReference>
<name>A0A8E0RLW3_9TREM</name>
<dbReference type="PROSITE" id="PS50011">
    <property type="entry name" value="PROTEIN_KINASE_DOM"/>
    <property type="match status" value="1"/>
</dbReference>
<dbReference type="PROSITE" id="PS00108">
    <property type="entry name" value="PROTEIN_KINASE_ST"/>
    <property type="match status" value="1"/>
</dbReference>
<reference evidence="6" key="1">
    <citation type="submission" date="2019-05" db="EMBL/GenBank/DDBJ databases">
        <title>Annotation for the trematode Fasciolopsis buski.</title>
        <authorList>
            <person name="Choi Y.-J."/>
        </authorList>
    </citation>
    <scope>NUCLEOTIDE SEQUENCE</scope>
    <source>
        <strain evidence="6">HT</strain>
        <tissue evidence="6">Whole worm</tissue>
    </source>
</reference>
<organism evidence="6 7">
    <name type="scientific">Fasciolopsis buskii</name>
    <dbReference type="NCBI Taxonomy" id="27845"/>
    <lineage>
        <taxon>Eukaryota</taxon>
        <taxon>Metazoa</taxon>
        <taxon>Spiralia</taxon>
        <taxon>Lophotrochozoa</taxon>
        <taxon>Platyhelminthes</taxon>
        <taxon>Trematoda</taxon>
        <taxon>Digenea</taxon>
        <taxon>Plagiorchiida</taxon>
        <taxon>Echinostomata</taxon>
        <taxon>Echinostomatoidea</taxon>
        <taxon>Fasciolidae</taxon>
        <taxon>Fasciolopsis</taxon>
    </lineage>
</organism>
<proteinExistence type="predicted"/>
<dbReference type="Pfam" id="PF00069">
    <property type="entry name" value="Pkinase"/>
    <property type="match status" value="2"/>
</dbReference>
<keyword evidence="2 3" id="KW-0067">ATP-binding</keyword>
<sequence>MSNSSLEITNLDSLSDPSGIFSLIEVVGKGTYGNVYKGRHVRTSQLAAIKVMPITQEDEEEIILEINTLRKLSNHRNIATYYGAFIKKASPQDHLWLVMEYCGAGSVTDLVKSTRGQSLKEDWIAYICREILRGLVHLHNNRVIHRDIKGQNVLLTDNAEVKLGKSIVPVPFYDLFVINKTSWIVIESLFKSTDFEFATPKFMTIYAYPCELLCVHPIFICLFRFSYLMKLRLRMAPEVIHCEQDSRCTYDARSDLWSLGITALEMAEGRPPLCEMHPMRALFLIMRNPPPRLKQAPNGSRHWSLRFHDFVNKCLTKDFTKRPNTTDLLRHEFITNLPNERQVRIQLKDHIDRHKRNKRPEEREQVYEYEGSDEDEDDTNAVAKAAAAAAVAMSAAGGGAGVGSRPQSSQIANAPYRPSLSDKQFGRIPAGRPGSDLIPPNPPITGGFNVRVAPPVNGSQPSSRMHPRGEPPSVLPAAHNKGPNLKLSRVDDEHVSATVAPNETGENTLRQNFARLQASYPH</sequence>
<dbReference type="GO" id="GO:0005524">
    <property type="term" value="F:ATP binding"/>
    <property type="evidence" value="ECO:0007669"/>
    <property type="project" value="UniProtKB-UniRule"/>
</dbReference>
<keyword evidence="7" id="KW-1185">Reference proteome</keyword>
<comment type="caution">
    <text evidence="6">The sequence shown here is derived from an EMBL/GenBank/DDBJ whole genome shotgun (WGS) entry which is preliminary data.</text>
</comment>
<dbReference type="InterPro" id="IPR000719">
    <property type="entry name" value="Prot_kinase_dom"/>
</dbReference>
<accession>A0A8E0RLW3</accession>
<dbReference type="PROSITE" id="PS00107">
    <property type="entry name" value="PROTEIN_KINASE_ATP"/>
    <property type="match status" value="1"/>
</dbReference>
<evidence type="ECO:0000259" key="5">
    <source>
        <dbReference type="PROSITE" id="PS50011"/>
    </source>
</evidence>
<evidence type="ECO:0000313" key="7">
    <source>
        <dbReference type="Proteomes" id="UP000728185"/>
    </source>
</evidence>
<dbReference type="InterPro" id="IPR051700">
    <property type="entry name" value="STE20_Ser-Thr_kinase"/>
</dbReference>
<dbReference type="InterPro" id="IPR017441">
    <property type="entry name" value="Protein_kinase_ATP_BS"/>
</dbReference>
<feature type="region of interest" description="Disordered" evidence="4">
    <location>
        <begin position="452"/>
        <end position="485"/>
    </location>
</feature>
<keyword evidence="1 3" id="KW-0547">Nucleotide-binding</keyword>
<dbReference type="PANTHER" id="PTHR47096:SF1">
    <property type="entry name" value="MISSHAPEN LIKE KINASE 1"/>
    <property type="match status" value="1"/>
</dbReference>
<dbReference type="InterPro" id="IPR008271">
    <property type="entry name" value="Ser/Thr_kinase_AS"/>
</dbReference>
<feature type="binding site" evidence="3">
    <location>
        <position position="50"/>
    </location>
    <ligand>
        <name>ATP</name>
        <dbReference type="ChEBI" id="CHEBI:30616"/>
    </ligand>
</feature>
<dbReference type="OrthoDB" id="8957712at2759"/>
<feature type="domain" description="Protein kinase" evidence="5">
    <location>
        <begin position="21"/>
        <end position="334"/>
    </location>
</feature>
<dbReference type="InterPro" id="IPR011009">
    <property type="entry name" value="Kinase-like_dom_sf"/>
</dbReference>
<feature type="region of interest" description="Disordered" evidence="4">
    <location>
        <begin position="401"/>
        <end position="422"/>
    </location>
</feature>
<evidence type="ECO:0000256" key="4">
    <source>
        <dbReference type="SAM" id="MobiDB-lite"/>
    </source>
</evidence>
<evidence type="ECO:0000256" key="1">
    <source>
        <dbReference type="ARBA" id="ARBA00022741"/>
    </source>
</evidence>
<evidence type="ECO:0000256" key="2">
    <source>
        <dbReference type="ARBA" id="ARBA00022840"/>
    </source>
</evidence>
<feature type="region of interest" description="Disordered" evidence="4">
    <location>
        <begin position="354"/>
        <end position="377"/>
    </location>
</feature>
<dbReference type="GO" id="GO:0004672">
    <property type="term" value="F:protein kinase activity"/>
    <property type="evidence" value="ECO:0007669"/>
    <property type="project" value="InterPro"/>
</dbReference>
<evidence type="ECO:0000313" key="6">
    <source>
        <dbReference type="EMBL" id="KAA0185779.1"/>
    </source>
</evidence>
<dbReference type="SUPFAM" id="SSF56112">
    <property type="entry name" value="Protein kinase-like (PK-like)"/>
    <property type="match status" value="1"/>
</dbReference>
<dbReference type="EMBL" id="LUCM01010223">
    <property type="protein sequence ID" value="KAA0185779.1"/>
    <property type="molecule type" value="Genomic_DNA"/>
</dbReference>
<dbReference type="GO" id="GO:0005829">
    <property type="term" value="C:cytosol"/>
    <property type="evidence" value="ECO:0007669"/>
    <property type="project" value="TreeGrafter"/>
</dbReference>
<dbReference type="PANTHER" id="PTHR47096">
    <property type="entry name" value="MISSHAPEN LIKE KINASE 1"/>
    <property type="match status" value="1"/>
</dbReference>
<dbReference type="FunFam" id="3.30.200.20:FF:000259">
    <property type="entry name" value="Mitogen-activated protein kinase kinase kinase kinase 4"/>
    <property type="match status" value="1"/>
</dbReference>
<dbReference type="Proteomes" id="UP000728185">
    <property type="component" value="Unassembled WGS sequence"/>
</dbReference>
<dbReference type="Gene3D" id="1.10.510.10">
    <property type="entry name" value="Transferase(Phosphotransferase) domain 1"/>
    <property type="match status" value="1"/>
</dbReference>